<feature type="transmembrane region" description="Helical" evidence="10">
    <location>
        <begin position="49"/>
        <end position="69"/>
    </location>
</feature>
<sequence>MADVSFARTPSDQRSNGLDKPGEDPAQDDDWSWAAPGLRRGRLRVRSLLTQRWLAIAGQTAALLFGALVLKLQAPWALCFSLVALSAWLNVLLGLASTGQRMAREGEATAQIAFDILQMTGLLYLTGGAQNVFCLLLIAPVTLAAATLPARFALGLALLAIGCQIALAFFHMPMPTLAGTPAMPPPPPSVLFAMVAARILGIIITGAYAWQAASESARMELALNVTETVLAREQRLSALGALAAAAAHELGTPLATISVVAREMARNAPDDQTREDAELMIGQAARCREILQRLTEMPEAQDAVHERMSLVQLVQDVIEPHLVHGVRVEAVVNGPSGETAPDIWRRPEVIHAMTSIVENAVDFARAEVLVIARFDQRSVVIEVRDDGPGFTAEVLAKLGEPYVTTRPGAEGSRTGHIGMGLGFFIAKTLLERTGATVDFRNGRRGGAVVSARWPRSALEAPGYTGA</sequence>
<protein>
    <recommendedName>
        <fullName evidence="3">histidine kinase</fullName>
        <ecNumber evidence="3">2.7.13.3</ecNumber>
    </recommendedName>
</protein>
<dbReference type="eggNOG" id="COG4191">
    <property type="taxonomic scope" value="Bacteria"/>
</dbReference>
<dbReference type="Pfam" id="PF00512">
    <property type="entry name" value="HisKA"/>
    <property type="match status" value="1"/>
</dbReference>
<dbReference type="EMBL" id="CP013002">
    <property type="protein sequence ID" value="ALL12074.1"/>
    <property type="molecule type" value="Genomic_DNA"/>
</dbReference>
<dbReference type="Pfam" id="PF02518">
    <property type="entry name" value="HATPase_c"/>
    <property type="match status" value="1"/>
</dbReference>
<dbReference type="AlphaFoldDB" id="A0A0N7JH08"/>
<feature type="transmembrane region" description="Helical" evidence="10">
    <location>
        <begin position="75"/>
        <end position="96"/>
    </location>
</feature>
<dbReference type="EC" id="2.7.13.3" evidence="3"/>
<dbReference type="InterPro" id="IPR005467">
    <property type="entry name" value="His_kinase_dom"/>
</dbReference>
<keyword evidence="6" id="KW-0547">Nucleotide-binding</keyword>
<organism evidence="12 13">
    <name type="scientific">Caulobacter henricii</name>
    <dbReference type="NCBI Taxonomy" id="69395"/>
    <lineage>
        <taxon>Bacteria</taxon>
        <taxon>Pseudomonadati</taxon>
        <taxon>Pseudomonadota</taxon>
        <taxon>Alphaproteobacteria</taxon>
        <taxon>Caulobacterales</taxon>
        <taxon>Caulobacteraceae</taxon>
        <taxon>Caulobacter</taxon>
    </lineage>
</organism>
<evidence type="ECO:0000256" key="2">
    <source>
        <dbReference type="ARBA" id="ARBA00004651"/>
    </source>
</evidence>
<accession>A0A0N7JH08</accession>
<evidence type="ECO:0000256" key="1">
    <source>
        <dbReference type="ARBA" id="ARBA00000085"/>
    </source>
</evidence>
<evidence type="ECO:0000313" key="13">
    <source>
        <dbReference type="Proteomes" id="UP000056905"/>
    </source>
</evidence>
<keyword evidence="13" id="KW-1185">Reference proteome</keyword>
<evidence type="ECO:0000259" key="11">
    <source>
        <dbReference type="PROSITE" id="PS50109"/>
    </source>
</evidence>
<dbReference type="InterPro" id="IPR036890">
    <property type="entry name" value="HATPase_C_sf"/>
</dbReference>
<dbReference type="InterPro" id="IPR047770">
    <property type="entry name" value="RegB"/>
</dbReference>
<evidence type="ECO:0000256" key="7">
    <source>
        <dbReference type="ARBA" id="ARBA00022777"/>
    </source>
</evidence>
<dbReference type="PROSITE" id="PS50109">
    <property type="entry name" value="HIS_KIN"/>
    <property type="match status" value="1"/>
</dbReference>
<dbReference type="CDD" id="cd00082">
    <property type="entry name" value="HisKA"/>
    <property type="match status" value="1"/>
</dbReference>
<evidence type="ECO:0000256" key="3">
    <source>
        <dbReference type="ARBA" id="ARBA00012438"/>
    </source>
</evidence>
<dbReference type="OrthoDB" id="9785252at2"/>
<reference evidence="12 13" key="1">
    <citation type="submission" date="2015-10" db="EMBL/GenBank/DDBJ databases">
        <title>Conservation of the essential genome among Caulobacter and Brevundimonas species.</title>
        <authorList>
            <person name="Scott D."/>
            <person name="Ely B."/>
        </authorList>
    </citation>
    <scope>NUCLEOTIDE SEQUENCE [LARGE SCALE GENOMIC DNA]</scope>
    <source>
        <strain evidence="12 13">CB4</strain>
    </source>
</reference>
<keyword evidence="8" id="KW-0067">ATP-binding</keyword>
<dbReference type="InterPro" id="IPR036097">
    <property type="entry name" value="HisK_dim/P_sf"/>
</dbReference>
<dbReference type="SMART" id="SM00387">
    <property type="entry name" value="HATPase_c"/>
    <property type="match status" value="1"/>
</dbReference>
<dbReference type="Gene3D" id="1.10.287.130">
    <property type="match status" value="1"/>
</dbReference>
<evidence type="ECO:0000256" key="4">
    <source>
        <dbReference type="ARBA" id="ARBA00022475"/>
    </source>
</evidence>
<dbReference type="RefSeq" id="WP_062143068.1">
    <property type="nucleotide sequence ID" value="NZ_CP013002.1"/>
</dbReference>
<dbReference type="PANTHER" id="PTHR44936:SF10">
    <property type="entry name" value="SENSOR PROTEIN RSTB"/>
    <property type="match status" value="1"/>
</dbReference>
<evidence type="ECO:0000256" key="8">
    <source>
        <dbReference type="ARBA" id="ARBA00022840"/>
    </source>
</evidence>
<gene>
    <name evidence="12" type="ORF">AQ619_01150</name>
</gene>
<comment type="subcellular location">
    <subcellularLocation>
        <location evidence="2">Cell membrane</location>
        <topology evidence="2">Multi-pass membrane protein</topology>
    </subcellularLocation>
</comment>
<evidence type="ECO:0000256" key="6">
    <source>
        <dbReference type="ARBA" id="ARBA00022741"/>
    </source>
</evidence>
<dbReference type="GO" id="GO:0005886">
    <property type="term" value="C:plasma membrane"/>
    <property type="evidence" value="ECO:0007669"/>
    <property type="project" value="UniProtKB-SubCell"/>
</dbReference>
<dbReference type="STRING" id="69395.AQ619_01150"/>
<dbReference type="SUPFAM" id="SSF47384">
    <property type="entry name" value="Homodimeric domain of signal transducing histidine kinase"/>
    <property type="match status" value="1"/>
</dbReference>
<dbReference type="NCBIfam" id="NF033792">
    <property type="entry name" value="ActS_PrrB_HisK"/>
    <property type="match status" value="1"/>
</dbReference>
<name>A0A0N7JH08_9CAUL</name>
<feature type="transmembrane region" description="Helical" evidence="10">
    <location>
        <begin position="190"/>
        <end position="210"/>
    </location>
</feature>
<evidence type="ECO:0000313" key="12">
    <source>
        <dbReference type="EMBL" id="ALL12074.1"/>
    </source>
</evidence>
<feature type="transmembrane region" description="Helical" evidence="10">
    <location>
        <begin position="152"/>
        <end position="170"/>
    </location>
</feature>
<dbReference type="InterPro" id="IPR003661">
    <property type="entry name" value="HisK_dim/P_dom"/>
</dbReference>
<keyword evidence="10" id="KW-1133">Transmembrane helix</keyword>
<dbReference type="Gene3D" id="3.30.565.10">
    <property type="entry name" value="Histidine kinase-like ATPase, C-terminal domain"/>
    <property type="match status" value="1"/>
</dbReference>
<dbReference type="Pfam" id="PF25323">
    <property type="entry name" value="6TM_PilS"/>
    <property type="match status" value="1"/>
</dbReference>
<comment type="catalytic activity">
    <reaction evidence="1">
        <text>ATP + protein L-histidine = ADP + protein N-phospho-L-histidine.</text>
        <dbReference type="EC" id="2.7.13.3"/>
    </reaction>
</comment>
<keyword evidence="10" id="KW-0812">Transmembrane</keyword>
<evidence type="ECO:0000256" key="9">
    <source>
        <dbReference type="SAM" id="MobiDB-lite"/>
    </source>
</evidence>
<keyword evidence="7 12" id="KW-0418">Kinase</keyword>
<feature type="transmembrane region" description="Helical" evidence="10">
    <location>
        <begin position="122"/>
        <end position="146"/>
    </location>
</feature>
<dbReference type="KEGG" id="chq:AQ619_01150"/>
<feature type="domain" description="Histidine kinase" evidence="11">
    <location>
        <begin position="245"/>
        <end position="457"/>
    </location>
</feature>
<proteinExistence type="predicted"/>
<dbReference type="SMART" id="SM00388">
    <property type="entry name" value="HisKA"/>
    <property type="match status" value="1"/>
</dbReference>
<evidence type="ECO:0000256" key="5">
    <source>
        <dbReference type="ARBA" id="ARBA00022679"/>
    </source>
</evidence>
<keyword evidence="10" id="KW-0472">Membrane</keyword>
<keyword evidence="5" id="KW-0808">Transferase</keyword>
<dbReference type="InterPro" id="IPR050980">
    <property type="entry name" value="2C_sensor_his_kinase"/>
</dbReference>
<dbReference type="InterPro" id="IPR003594">
    <property type="entry name" value="HATPase_dom"/>
</dbReference>
<dbReference type="GO" id="GO:0000155">
    <property type="term" value="F:phosphorelay sensor kinase activity"/>
    <property type="evidence" value="ECO:0007669"/>
    <property type="project" value="InterPro"/>
</dbReference>
<dbReference type="Proteomes" id="UP000056905">
    <property type="component" value="Chromosome"/>
</dbReference>
<dbReference type="PANTHER" id="PTHR44936">
    <property type="entry name" value="SENSOR PROTEIN CREC"/>
    <property type="match status" value="1"/>
</dbReference>
<dbReference type="GO" id="GO:0005524">
    <property type="term" value="F:ATP binding"/>
    <property type="evidence" value="ECO:0007669"/>
    <property type="project" value="UniProtKB-KW"/>
</dbReference>
<dbReference type="SUPFAM" id="SSF55874">
    <property type="entry name" value="ATPase domain of HSP90 chaperone/DNA topoisomerase II/histidine kinase"/>
    <property type="match status" value="1"/>
</dbReference>
<evidence type="ECO:0000256" key="10">
    <source>
        <dbReference type="SAM" id="Phobius"/>
    </source>
</evidence>
<keyword evidence="4" id="KW-1003">Cell membrane</keyword>
<feature type="region of interest" description="Disordered" evidence="9">
    <location>
        <begin position="1"/>
        <end position="31"/>
    </location>
</feature>